<proteinExistence type="predicted"/>
<evidence type="ECO:0000313" key="2">
    <source>
        <dbReference type="Proteomes" id="UP000634229"/>
    </source>
</evidence>
<sequence length="76" mass="8232">MSTKDLPAPASRLTAGDDELDHIYCCDPNRGLCGADLSDVTDIVGDWDDENDPCIVCADLERVGARCCPTCTKSRR</sequence>
<comment type="caution">
    <text evidence="1">The sequence shown here is derived from an EMBL/GenBank/DDBJ whole genome shotgun (WGS) entry which is preliminary data.</text>
</comment>
<dbReference type="EMBL" id="JAERRF010000032">
    <property type="protein sequence ID" value="MBL1101717.1"/>
    <property type="molecule type" value="Genomic_DNA"/>
</dbReference>
<reference evidence="1 2" key="1">
    <citation type="submission" date="2021-01" db="EMBL/GenBank/DDBJ databases">
        <title>WGS of actinomycetes isolated from Thailand.</title>
        <authorList>
            <person name="Thawai C."/>
        </authorList>
    </citation>
    <scope>NUCLEOTIDE SEQUENCE [LARGE SCALE GENOMIC DNA]</scope>
    <source>
        <strain evidence="1 2">CA1R205</strain>
    </source>
</reference>
<dbReference type="RefSeq" id="WP_201881455.1">
    <property type="nucleotide sequence ID" value="NZ_JAERRF010000032.1"/>
</dbReference>
<gene>
    <name evidence="1" type="ORF">JK363_34735</name>
</gene>
<protein>
    <submittedName>
        <fullName evidence="1">Uncharacterized protein</fullName>
    </submittedName>
</protein>
<evidence type="ECO:0000313" key="1">
    <source>
        <dbReference type="EMBL" id="MBL1101717.1"/>
    </source>
</evidence>
<name>A0ABS1NNQ3_9ACTN</name>
<accession>A0ABS1NNQ3</accession>
<organism evidence="1 2">
    <name type="scientific">Streptomyces coffeae</name>
    <dbReference type="NCBI Taxonomy" id="621382"/>
    <lineage>
        <taxon>Bacteria</taxon>
        <taxon>Bacillati</taxon>
        <taxon>Actinomycetota</taxon>
        <taxon>Actinomycetes</taxon>
        <taxon>Kitasatosporales</taxon>
        <taxon>Streptomycetaceae</taxon>
        <taxon>Streptomyces</taxon>
    </lineage>
</organism>
<dbReference type="Proteomes" id="UP000634229">
    <property type="component" value="Unassembled WGS sequence"/>
</dbReference>
<keyword evidence="2" id="KW-1185">Reference proteome</keyword>